<dbReference type="Pfam" id="PF02627">
    <property type="entry name" value="CMD"/>
    <property type="match status" value="1"/>
</dbReference>
<dbReference type="NCBIfam" id="TIGR04030">
    <property type="entry name" value="perox_Avi_7169"/>
    <property type="match status" value="1"/>
</dbReference>
<dbReference type="PANTHER" id="PTHR35446">
    <property type="entry name" value="SI:CH211-175M2.5"/>
    <property type="match status" value="1"/>
</dbReference>
<dbReference type="EMBL" id="CP028913">
    <property type="protein sequence ID" value="AWB94565.1"/>
    <property type="molecule type" value="Genomic_DNA"/>
</dbReference>
<dbReference type="NCBIfam" id="TIGR00778">
    <property type="entry name" value="ahpD_dom"/>
    <property type="match status" value="1"/>
</dbReference>
<dbReference type="OrthoDB" id="3667834at2"/>
<keyword evidence="3" id="KW-1185">Reference proteome</keyword>
<gene>
    <name evidence="2" type="ORF">DCE93_01835</name>
</gene>
<dbReference type="AlphaFoldDB" id="A0A2S0WT95"/>
<dbReference type="InterPro" id="IPR004675">
    <property type="entry name" value="AhpD_core"/>
</dbReference>
<dbReference type="NCBIfam" id="TIGR01926">
    <property type="entry name" value="peroxid_rel"/>
    <property type="match status" value="1"/>
</dbReference>
<keyword evidence="2" id="KW-0575">Peroxidase</keyword>
<protein>
    <submittedName>
        <fullName evidence="2">Alkylhydroperoxidase domain protein</fullName>
    </submittedName>
</protein>
<dbReference type="InterPro" id="IPR003779">
    <property type="entry name" value="CMD-like"/>
</dbReference>
<dbReference type="KEGG" id="agm:DCE93_01835"/>
<evidence type="ECO:0000313" key="3">
    <source>
        <dbReference type="Proteomes" id="UP000244729"/>
    </source>
</evidence>
<accession>A0A2S0WT95</accession>
<feature type="domain" description="Carboxymuconolactone decarboxylase-like" evidence="1">
    <location>
        <begin position="84"/>
        <end position="164"/>
    </location>
</feature>
<dbReference type="InterPro" id="IPR029032">
    <property type="entry name" value="AhpD-like"/>
</dbReference>
<keyword evidence="2" id="KW-0560">Oxidoreductase</keyword>
<dbReference type="PANTHER" id="PTHR35446:SF2">
    <property type="entry name" value="CARBOXYMUCONOLACTONE DECARBOXYLASE-LIKE DOMAIN-CONTAINING PROTEIN"/>
    <property type="match status" value="1"/>
</dbReference>
<reference evidence="2 3" key="1">
    <citation type="submission" date="2018-04" db="EMBL/GenBank/DDBJ databases">
        <authorList>
            <person name="Li J."/>
        </authorList>
    </citation>
    <scope>NUCLEOTIDE SEQUENCE [LARGE SCALE GENOMIC DNA]</scope>
    <source>
        <strain evidence="3">30A</strain>
    </source>
</reference>
<dbReference type="GO" id="GO:0051920">
    <property type="term" value="F:peroxiredoxin activity"/>
    <property type="evidence" value="ECO:0007669"/>
    <property type="project" value="InterPro"/>
</dbReference>
<dbReference type="InterPro" id="IPR010195">
    <property type="entry name" value="Uncharacterised_peroxidase-rel"/>
</dbReference>
<evidence type="ECO:0000313" key="2">
    <source>
        <dbReference type="EMBL" id="AWB94565.1"/>
    </source>
</evidence>
<evidence type="ECO:0000259" key="1">
    <source>
        <dbReference type="Pfam" id="PF02627"/>
    </source>
</evidence>
<dbReference type="SUPFAM" id="SSF69118">
    <property type="entry name" value="AhpD-like"/>
    <property type="match status" value="1"/>
</dbReference>
<proteinExistence type="predicted"/>
<dbReference type="RefSeq" id="WP_108594389.1">
    <property type="nucleotide sequence ID" value="NZ_CP028913.1"/>
</dbReference>
<dbReference type="InterPro" id="IPR023923">
    <property type="entry name" value="AhpD_Avi7169"/>
</dbReference>
<organism evidence="2 3">
    <name type="scientific">Agromyces badenianii</name>
    <dbReference type="NCBI Taxonomy" id="2080742"/>
    <lineage>
        <taxon>Bacteria</taxon>
        <taxon>Bacillati</taxon>
        <taxon>Actinomycetota</taxon>
        <taxon>Actinomycetes</taxon>
        <taxon>Micrococcales</taxon>
        <taxon>Microbacteriaceae</taxon>
        <taxon>Agromyces</taxon>
    </lineage>
</organism>
<dbReference type="Gene3D" id="1.20.1290.10">
    <property type="entry name" value="AhpD-like"/>
    <property type="match status" value="1"/>
</dbReference>
<dbReference type="Proteomes" id="UP000244729">
    <property type="component" value="Chromosome"/>
</dbReference>
<sequence length="224" mass="24446">MTEQTIDRAEAATTCTAGAPAPAAAGILSHPEASVPLAFTQAEIGWLPWLEPAEEATLTERQYEGLVDRGRAKSDYFRLLVRDPDILRARTLTDKDIFYNANDGLPRAERELAAAATSRFNGCIFCASVHARFATHHSKRHDDVQRLLDDGIDAVQDAAWRAIIDASVALAATPSRLETRHLDALRAAGFDEQAVSDVIHSAAFFNWANRLMLSIGQPDNPPGE</sequence>
<name>A0A2S0WT95_9MICO</name>